<dbReference type="Gene3D" id="1.10.287.110">
    <property type="entry name" value="DnaJ domain"/>
    <property type="match status" value="1"/>
</dbReference>
<reference evidence="12 13" key="1">
    <citation type="submission" date="2024-02" db="EMBL/GenBank/DDBJ databases">
        <authorList>
            <person name="Chen Y."/>
            <person name="Shah S."/>
            <person name="Dougan E. K."/>
            <person name="Thang M."/>
            <person name="Chan C."/>
        </authorList>
    </citation>
    <scope>NUCLEOTIDE SEQUENCE [LARGE SCALE GENOMIC DNA]</scope>
</reference>
<dbReference type="PANTHER" id="PTHR24075:SF0">
    <property type="entry name" value="TRANSLOCATION PROTEIN SEC63 HOMOLOG"/>
    <property type="match status" value="1"/>
</dbReference>
<evidence type="ECO:0000256" key="7">
    <source>
        <dbReference type="ARBA" id="ARBA00023136"/>
    </source>
</evidence>
<accession>A0ABP0KP80</accession>
<evidence type="ECO:0000256" key="4">
    <source>
        <dbReference type="ARBA" id="ARBA00022824"/>
    </source>
</evidence>
<dbReference type="PROSITE" id="PS50076">
    <property type="entry name" value="DNAJ_2"/>
    <property type="match status" value="1"/>
</dbReference>
<keyword evidence="8" id="KW-0143">Chaperone</keyword>
<feature type="domain" description="J" evidence="11">
    <location>
        <begin position="102"/>
        <end position="172"/>
    </location>
</feature>
<dbReference type="Pfam" id="PF00226">
    <property type="entry name" value="DnaJ"/>
    <property type="match status" value="1"/>
</dbReference>
<dbReference type="Gene3D" id="1.10.3380.10">
    <property type="entry name" value="Sec63 N-terminal domain-like domain"/>
    <property type="match status" value="1"/>
</dbReference>
<feature type="compositionally biased region" description="Basic and acidic residues" evidence="9">
    <location>
        <begin position="645"/>
        <end position="657"/>
    </location>
</feature>
<dbReference type="InterPro" id="IPR035892">
    <property type="entry name" value="C2_domain_sf"/>
</dbReference>
<dbReference type="SMART" id="SM00271">
    <property type="entry name" value="DnaJ"/>
    <property type="match status" value="1"/>
</dbReference>
<keyword evidence="13" id="KW-1185">Reference proteome</keyword>
<comment type="caution">
    <text evidence="12">The sequence shown here is derived from an EMBL/GenBank/DDBJ whole genome shotgun (WGS) entry which is preliminary data.</text>
</comment>
<keyword evidence="7 10" id="KW-0472">Membrane</keyword>
<evidence type="ECO:0000256" key="5">
    <source>
        <dbReference type="ARBA" id="ARBA00022927"/>
    </source>
</evidence>
<evidence type="ECO:0000256" key="8">
    <source>
        <dbReference type="ARBA" id="ARBA00023186"/>
    </source>
</evidence>
<evidence type="ECO:0000256" key="1">
    <source>
        <dbReference type="ARBA" id="ARBA00004477"/>
    </source>
</evidence>
<keyword evidence="4" id="KW-0256">Endoplasmic reticulum</keyword>
<evidence type="ECO:0000313" key="13">
    <source>
        <dbReference type="Proteomes" id="UP001642464"/>
    </source>
</evidence>
<feature type="compositionally biased region" description="Low complexity" evidence="9">
    <location>
        <begin position="628"/>
        <end position="637"/>
    </location>
</feature>
<dbReference type="SUPFAM" id="SSF158702">
    <property type="entry name" value="Sec63 N-terminal domain-like"/>
    <property type="match status" value="1"/>
</dbReference>
<feature type="compositionally biased region" description="Basic and acidic residues" evidence="9">
    <location>
        <begin position="604"/>
        <end position="617"/>
    </location>
</feature>
<evidence type="ECO:0000313" key="12">
    <source>
        <dbReference type="EMBL" id="CAK9028397.1"/>
    </source>
</evidence>
<name>A0ABP0KP80_9DINO</name>
<proteinExistence type="predicted"/>
<comment type="subcellular location">
    <subcellularLocation>
        <location evidence="1">Endoplasmic reticulum membrane</location>
        <topology evidence="1">Multi-pass membrane protein</topology>
    </subcellularLocation>
</comment>
<evidence type="ECO:0000256" key="9">
    <source>
        <dbReference type="SAM" id="MobiDB-lite"/>
    </source>
</evidence>
<gene>
    <name evidence="12" type="ORF">SCF082_LOCUS18353</name>
</gene>
<protein>
    <submittedName>
        <fullName evidence="12">DnaJ protein ERDJ2A (Chaperone protein dnaJ 21) (AtDjC21) (AtJ21) (Endoplasmic reticulum dnaJ domain-containing protein 2A) (AtERdj2A) (Translocation protein SEC63 homolog ERDJ2A)</fullName>
    </submittedName>
</protein>
<evidence type="ECO:0000259" key="11">
    <source>
        <dbReference type="PROSITE" id="PS50076"/>
    </source>
</evidence>
<evidence type="ECO:0000256" key="6">
    <source>
        <dbReference type="ARBA" id="ARBA00022989"/>
    </source>
</evidence>
<feature type="region of interest" description="Disordered" evidence="9">
    <location>
        <begin position="604"/>
        <end position="657"/>
    </location>
</feature>
<dbReference type="PANTHER" id="PTHR24075">
    <property type="entry name" value="SEC63 DOMAIN-CONTAINING"/>
    <property type="match status" value="1"/>
</dbReference>
<evidence type="ECO:0000256" key="3">
    <source>
        <dbReference type="ARBA" id="ARBA00022692"/>
    </source>
</evidence>
<dbReference type="Gene3D" id="2.60.40.150">
    <property type="entry name" value="C2 domain"/>
    <property type="match status" value="1"/>
</dbReference>
<dbReference type="InterPro" id="IPR001623">
    <property type="entry name" value="DnaJ_domain"/>
</dbReference>
<keyword evidence="5" id="KW-0653">Protein transport</keyword>
<sequence length="657" mass="73886">MARLAYDDSAFVYFAISMGCFFLLPFSYWYVAALWRALKGTGKQGGETVEKGKLRAQNGQAGIEALKTRGFAIRTVAIVVGWLTMAFLVSQTGSQTVIQQFDPWQVLGVTKDSTKDDIKRAYRRGTFKYHPDRVRNKTADEQAVAAMMLQKVQDANNILTNKEAYEAYLATGSPDGSKQMEVSIGLPEWLMRKENHNLVLVIYLIVLVVIVPVAVGSWYSNSKLYADKMILNDTYRIYIYLLGDKALPLRSFPEVLALSAEYRQMPARGPADQECLEKLRKSMMADDRMPKKPYQKVAQLRYMERWPSCDRANVLIHAYLNRRTAELTPGLQADLDFVLVRSKVLIGAMNEAVQVKRNLRLIRDIANFEQHMTQALYFHDSSLQQLPHFGLVEATHATMGKGAFKNITDFLAALDKEESPQKGMINMTESECKDVYAAAKELPRVELEVTIGVVSQANPDGSLEFEEQGCEGDIMTALCELHRKHVPEGCAHAFPVRAPFLPYDKTEEWTVLFTKKNESQLLAHTVLKGTDRTLRGKIQFPSKGFLKPNQYQAFDFYLVSNAYLDVDIKTTAKAKVLPEGTIKPAPLHDEDLNLDNEPTLFEEAFGKLDESDDSDFKDSDDEDDATEAPGADDGIAASDDDDDFEKVSKPEEPKKTK</sequence>
<organism evidence="12 13">
    <name type="scientific">Durusdinium trenchii</name>
    <dbReference type="NCBI Taxonomy" id="1381693"/>
    <lineage>
        <taxon>Eukaryota</taxon>
        <taxon>Sar</taxon>
        <taxon>Alveolata</taxon>
        <taxon>Dinophyceae</taxon>
        <taxon>Suessiales</taxon>
        <taxon>Symbiodiniaceae</taxon>
        <taxon>Durusdinium</taxon>
    </lineage>
</organism>
<evidence type="ECO:0000256" key="2">
    <source>
        <dbReference type="ARBA" id="ARBA00022448"/>
    </source>
</evidence>
<keyword evidence="2" id="KW-0813">Transport</keyword>
<dbReference type="SUPFAM" id="SSF46565">
    <property type="entry name" value="Chaperone J-domain"/>
    <property type="match status" value="1"/>
</dbReference>
<dbReference type="SMART" id="SM00973">
    <property type="entry name" value="Sec63"/>
    <property type="match status" value="1"/>
</dbReference>
<dbReference type="Proteomes" id="UP001642464">
    <property type="component" value="Unassembled WGS sequence"/>
</dbReference>
<feature type="transmembrane region" description="Helical" evidence="10">
    <location>
        <begin position="12"/>
        <end position="31"/>
    </location>
</feature>
<evidence type="ECO:0000256" key="10">
    <source>
        <dbReference type="SAM" id="Phobius"/>
    </source>
</evidence>
<dbReference type="InterPro" id="IPR036869">
    <property type="entry name" value="J_dom_sf"/>
</dbReference>
<dbReference type="PROSITE" id="PS51257">
    <property type="entry name" value="PROKAR_LIPOPROTEIN"/>
    <property type="match status" value="1"/>
</dbReference>
<dbReference type="CDD" id="cd06257">
    <property type="entry name" value="DnaJ"/>
    <property type="match status" value="1"/>
</dbReference>
<keyword evidence="6 10" id="KW-1133">Transmembrane helix</keyword>
<dbReference type="InterPro" id="IPR004179">
    <property type="entry name" value="Sec63-dom"/>
</dbReference>
<dbReference type="InterPro" id="IPR014756">
    <property type="entry name" value="Ig_E-set"/>
</dbReference>
<dbReference type="SUPFAM" id="SSF81296">
    <property type="entry name" value="E set domains"/>
    <property type="match status" value="1"/>
</dbReference>
<keyword evidence="3 10" id="KW-0812">Transmembrane</keyword>
<feature type="transmembrane region" description="Helical" evidence="10">
    <location>
        <begin position="198"/>
        <end position="219"/>
    </location>
</feature>
<dbReference type="EMBL" id="CAXAMM010012230">
    <property type="protein sequence ID" value="CAK9028397.1"/>
    <property type="molecule type" value="Genomic_DNA"/>
</dbReference>
<dbReference type="Pfam" id="PF02889">
    <property type="entry name" value="Sec63"/>
    <property type="match status" value="1"/>
</dbReference>
<dbReference type="PRINTS" id="PR00625">
    <property type="entry name" value="JDOMAIN"/>
</dbReference>